<dbReference type="InterPro" id="IPR047603">
    <property type="entry name" value="FxsC_N"/>
</dbReference>
<keyword evidence="4" id="KW-1185">Reference proteome</keyword>
<evidence type="ECO:0000259" key="2">
    <source>
        <dbReference type="PROSITE" id="PS50104"/>
    </source>
</evidence>
<feature type="domain" description="TIR" evidence="2">
    <location>
        <begin position="12"/>
        <end position="210"/>
    </location>
</feature>
<reference evidence="3 4" key="1">
    <citation type="submission" date="2017-06" db="EMBL/GenBank/DDBJ databases">
        <authorList>
            <person name="Kim H.J."/>
            <person name="Triplett B.A."/>
        </authorList>
    </citation>
    <scope>NUCLEOTIDE SEQUENCE [LARGE SCALE GENOMIC DNA]</scope>
    <source>
        <strain evidence="3 4">CGMCC 4.1858</strain>
    </source>
</reference>
<dbReference type="GO" id="GO:0007165">
    <property type="term" value="P:signal transduction"/>
    <property type="evidence" value="ECO:0007669"/>
    <property type="project" value="InterPro"/>
</dbReference>
<name>A0A239H770_9ACTN</name>
<feature type="region of interest" description="Disordered" evidence="1">
    <location>
        <begin position="332"/>
        <end position="364"/>
    </location>
</feature>
<dbReference type="AlphaFoldDB" id="A0A239H770"/>
<dbReference type="SUPFAM" id="SSF52200">
    <property type="entry name" value="Toll/Interleukin receptor TIR domain"/>
    <property type="match status" value="1"/>
</dbReference>
<dbReference type="NCBIfam" id="TIGR04276">
    <property type="entry name" value="FxsC_Cterm"/>
    <property type="match status" value="1"/>
</dbReference>
<evidence type="ECO:0000313" key="3">
    <source>
        <dbReference type="EMBL" id="SNS77259.1"/>
    </source>
</evidence>
<dbReference type="InterPro" id="IPR035897">
    <property type="entry name" value="Toll_tir_struct_dom_sf"/>
</dbReference>
<gene>
    <name evidence="3" type="ORF">SAMN05216252_108229</name>
</gene>
<feature type="compositionally biased region" description="Basic and acidic residues" evidence="1">
    <location>
        <begin position="333"/>
        <end position="356"/>
    </location>
</feature>
<dbReference type="EMBL" id="FZOF01000008">
    <property type="protein sequence ID" value="SNS77259.1"/>
    <property type="molecule type" value="Genomic_DNA"/>
</dbReference>
<proteinExistence type="predicted"/>
<dbReference type="Proteomes" id="UP000198280">
    <property type="component" value="Unassembled WGS sequence"/>
</dbReference>
<dbReference type="OrthoDB" id="9150238at2"/>
<evidence type="ECO:0000313" key="4">
    <source>
        <dbReference type="Proteomes" id="UP000198280"/>
    </source>
</evidence>
<dbReference type="Pfam" id="PF13676">
    <property type="entry name" value="TIR_2"/>
    <property type="match status" value="1"/>
</dbReference>
<dbReference type="PROSITE" id="PS50104">
    <property type="entry name" value="TIR"/>
    <property type="match status" value="1"/>
</dbReference>
<dbReference type="InterPro" id="IPR026367">
    <property type="entry name" value="FxsC_C"/>
</dbReference>
<protein>
    <submittedName>
        <fullName evidence="3">FxsC C-terminal domain-containing protein</fullName>
    </submittedName>
</protein>
<dbReference type="InterPro" id="IPR000157">
    <property type="entry name" value="TIR_dom"/>
</dbReference>
<dbReference type="NCBIfam" id="NF040588">
    <property type="entry name" value="FxsC_Nterm"/>
    <property type="match status" value="1"/>
</dbReference>
<feature type="compositionally biased region" description="Basic and acidic residues" evidence="1">
    <location>
        <begin position="422"/>
        <end position="447"/>
    </location>
</feature>
<sequence length="447" mass="49726">MALPVGQGDASDKPYFFLSYAHTPRNDPSDPDPDLWVAKLYNDLCAHILQMTTLPAGVRAGFMDRGMNVGEGWPESLAEALAHCRVFVPLYSPRYFRSQQCGKEWYAFSQRAVYHRSLHDRQISGIVPALWVPVAANDMPGPAEGLQFNHADFGEDYAAEGFYGLIKLSYLKHEYERAVYRLAQRIVQVVEDTKIAKGRHLDYHHVPSAFGPPGASRPLRVTVLACCDTEELPAGRSPSCYGPSPRDWNPYRPQSSRPLADHAADLARNLDYRVSVGVFEEELDRLLDPTPTAPGLLLLDRWALASAERREMLSRFGSEHRPWVSVLVPWNRADPESGGHEENLRRLADDALDPSRTDGTGGRFVRNNIPSLEVFSDDVPRAVGRAAKHYAAHAPAFPPRGPHSSRPRLRGPSAGTYGSDRSSPHGLHDDRGTTEPDKPEGQDDREP</sequence>
<organism evidence="3 4">
    <name type="scientific">Actinacidiphila glaucinigra</name>
    <dbReference type="NCBI Taxonomy" id="235986"/>
    <lineage>
        <taxon>Bacteria</taxon>
        <taxon>Bacillati</taxon>
        <taxon>Actinomycetota</taxon>
        <taxon>Actinomycetes</taxon>
        <taxon>Kitasatosporales</taxon>
        <taxon>Streptomycetaceae</taxon>
        <taxon>Actinacidiphila</taxon>
    </lineage>
</organism>
<feature type="region of interest" description="Disordered" evidence="1">
    <location>
        <begin position="392"/>
        <end position="447"/>
    </location>
</feature>
<dbReference type="Gene3D" id="3.40.50.10140">
    <property type="entry name" value="Toll/interleukin-1 receptor homology (TIR) domain"/>
    <property type="match status" value="1"/>
</dbReference>
<dbReference type="RefSeq" id="WP_089225078.1">
    <property type="nucleotide sequence ID" value="NZ_FZOF01000008.1"/>
</dbReference>
<evidence type="ECO:0000256" key="1">
    <source>
        <dbReference type="SAM" id="MobiDB-lite"/>
    </source>
</evidence>
<accession>A0A239H770</accession>